<dbReference type="Gene3D" id="4.10.280.10">
    <property type="entry name" value="Helix-loop-helix DNA-binding domain"/>
    <property type="match status" value="1"/>
</dbReference>
<gene>
    <name evidence="1" type="ORF">SAMN02194393_03377</name>
</gene>
<dbReference type="RefSeq" id="WP_079493197.1">
    <property type="nucleotide sequence ID" value="NZ_FUZT01000008.1"/>
</dbReference>
<sequence>MGKIEIGRQKNIEEIIKKLRLKLNITYETKGHTKEVIRLSQELDKYISLAQKELLSLENNEENHMNGSKK</sequence>
<dbReference type="InterPro" id="IPR018540">
    <property type="entry name" value="Spo0E-like"/>
</dbReference>
<evidence type="ECO:0000313" key="2">
    <source>
        <dbReference type="Proteomes" id="UP000190285"/>
    </source>
</evidence>
<dbReference type="GO" id="GO:0043937">
    <property type="term" value="P:regulation of sporulation"/>
    <property type="evidence" value="ECO:0007669"/>
    <property type="project" value="InterPro"/>
</dbReference>
<dbReference type="EMBL" id="FUZT01000008">
    <property type="protein sequence ID" value="SKC79875.1"/>
    <property type="molecule type" value="Genomic_DNA"/>
</dbReference>
<keyword evidence="2" id="KW-1185">Reference proteome</keyword>
<dbReference type="InterPro" id="IPR036638">
    <property type="entry name" value="HLH_DNA-bd_sf"/>
</dbReference>
<accession>A0A1T5LVI9</accession>
<reference evidence="1 2" key="1">
    <citation type="submission" date="2017-02" db="EMBL/GenBank/DDBJ databases">
        <authorList>
            <person name="Peterson S.W."/>
        </authorList>
    </citation>
    <scope>NUCLEOTIDE SEQUENCE [LARGE SCALE GENOMIC DNA]</scope>
    <source>
        <strain evidence="1 2">M1</strain>
    </source>
</reference>
<evidence type="ECO:0000313" key="1">
    <source>
        <dbReference type="EMBL" id="SKC79875.1"/>
    </source>
</evidence>
<dbReference type="Proteomes" id="UP000190285">
    <property type="component" value="Unassembled WGS sequence"/>
</dbReference>
<dbReference type="Pfam" id="PF09388">
    <property type="entry name" value="SpoOE-like"/>
    <property type="match status" value="1"/>
</dbReference>
<dbReference type="STRING" id="36842.SAMN02194393_03377"/>
<organism evidence="1 2">
    <name type="scientific">Maledivibacter halophilus</name>
    <dbReference type="NCBI Taxonomy" id="36842"/>
    <lineage>
        <taxon>Bacteria</taxon>
        <taxon>Bacillati</taxon>
        <taxon>Bacillota</taxon>
        <taxon>Clostridia</taxon>
        <taxon>Peptostreptococcales</taxon>
        <taxon>Caminicellaceae</taxon>
        <taxon>Maledivibacter</taxon>
    </lineage>
</organism>
<protein>
    <submittedName>
        <fullName evidence="1">Spo0E like sporulation regulatory protein</fullName>
    </submittedName>
</protein>
<dbReference type="GO" id="GO:0046983">
    <property type="term" value="F:protein dimerization activity"/>
    <property type="evidence" value="ECO:0007669"/>
    <property type="project" value="InterPro"/>
</dbReference>
<dbReference type="SUPFAM" id="SSF140500">
    <property type="entry name" value="BAS1536-like"/>
    <property type="match status" value="1"/>
</dbReference>
<proteinExistence type="predicted"/>
<name>A0A1T5LVI9_9FIRM</name>
<dbReference type="InterPro" id="IPR037208">
    <property type="entry name" value="Spo0E-like_sf"/>
</dbReference>
<dbReference type="AlphaFoldDB" id="A0A1T5LVI9"/>